<evidence type="ECO:0000256" key="1">
    <source>
        <dbReference type="SAM" id="MobiDB-lite"/>
    </source>
</evidence>
<sequence length="101" mass="11237">MNGGRKLEGRRTRKEGVLIREGERSTKQRHHGRPAKDQTDWHRTTREDPTPCRKLPGKLMIVGGASREATVPSFHPAGSRRNVATQSTLVSPRTSGRVENG</sequence>
<feature type="region of interest" description="Disordered" evidence="1">
    <location>
        <begin position="1"/>
        <end position="57"/>
    </location>
</feature>
<feature type="region of interest" description="Disordered" evidence="1">
    <location>
        <begin position="70"/>
        <end position="101"/>
    </location>
</feature>
<reference evidence="2" key="1">
    <citation type="journal article" date="2022" name="bioRxiv">
        <title>Sequencing and chromosome-scale assembly of the giantPleurodeles waltlgenome.</title>
        <authorList>
            <person name="Brown T."/>
            <person name="Elewa A."/>
            <person name="Iarovenko S."/>
            <person name="Subramanian E."/>
            <person name="Araus A.J."/>
            <person name="Petzold A."/>
            <person name="Susuki M."/>
            <person name="Suzuki K.-i.T."/>
            <person name="Hayashi T."/>
            <person name="Toyoda A."/>
            <person name="Oliveira C."/>
            <person name="Osipova E."/>
            <person name="Leigh N.D."/>
            <person name="Simon A."/>
            <person name="Yun M.H."/>
        </authorList>
    </citation>
    <scope>NUCLEOTIDE SEQUENCE</scope>
    <source>
        <strain evidence="2">20211129_DDA</strain>
        <tissue evidence="2">Liver</tissue>
    </source>
</reference>
<comment type="caution">
    <text evidence="2">The sequence shown here is derived from an EMBL/GenBank/DDBJ whole genome shotgun (WGS) entry which is preliminary data.</text>
</comment>
<gene>
    <name evidence="2" type="ORF">NDU88_002284</name>
</gene>
<keyword evidence="3" id="KW-1185">Reference proteome</keyword>
<feature type="compositionally biased region" description="Polar residues" evidence="1">
    <location>
        <begin position="82"/>
        <end position="94"/>
    </location>
</feature>
<dbReference type="Proteomes" id="UP001066276">
    <property type="component" value="Chromosome 9"/>
</dbReference>
<feature type="compositionally biased region" description="Basic and acidic residues" evidence="1">
    <location>
        <begin position="1"/>
        <end position="26"/>
    </location>
</feature>
<dbReference type="AlphaFoldDB" id="A0AAV7MNB7"/>
<name>A0AAV7MNB7_PLEWA</name>
<evidence type="ECO:0000313" key="2">
    <source>
        <dbReference type="EMBL" id="KAJ1104876.1"/>
    </source>
</evidence>
<evidence type="ECO:0000313" key="3">
    <source>
        <dbReference type="Proteomes" id="UP001066276"/>
    </source>
</evidence>
<proteinExistence type="predicted"/>
<organism evidence="2 3">
    <name type="scientific">Pleurodeles waltl</name>
    <name type="common">Iberian ribbed newt</name>
    <dbReference type="NCBI Taxonomy" id="8319"/>
    <lineage>
        <taxon>Eukaryota</taxon>
        <taxon>Metazoa</taxon>
        <taxon>Chordata</taxon>
        <taxon>Craniata</taxon>
        <taxon>Vertebrata</taxon>
        <taxon>Euteleostomi</taxon>
        <taxon>Amphibia</taxon>
        <taxon>Batrachia</taxon>
        <taxon>Caudata</taxon>
        <taxon>Salamandroidea</taxon>
        <taxon>Salamandridae</taxon>
        <taxon>Pleurodelinae</taxon>
        <taxon>Pleurodeles</taxon>
    </lineage>
</organism>
<feature type="compositionally biased region" description="Basic and acidic residues" evidence="1">
    <location>
        <begin position="34"/>
        <end position="51"/>
    </location>
</feature>
<accession>A0AAV7MNB7</accession>
<dbReference type="EMBL" id="JANPWB010000013">
    <property type="protein sequence ID" value="KAJ1104876.1"/>
    <property type="molecule type" value="Genomic_DNA"/>
</dbReference>
<protein>
    <submittedName>
        <fullName evidence="2">Uncharacterized protein</fullName>
    </submittedName>
</protein>